<sequence length="75" mass="8119">MLEFSGEYFTCLGAINGVHIPASVPANQASPIKQRGAVQSDIFKPTKCDKEDIWGVEQLLQDGGNLVIQAEAEML</sequence>
<comment type="caution">
    <text evidence="1">The sequence shown here is derived from an EMBL/GenBank/DDBJ whole genome shotgun (WGS) entry which is preliminary data.</text>
</comment>
<keyword evidence="2" id="KW-1185">Reference proteome</keyword>
<name>A0A0L6VSF8_9BASI</name>
<protein>
    <submittedName>
        <fullName evidence="1">Uncharacterized protein</fullName>
    </submittedName>
</protein>
<evidence type="ECO:0000313" key="2">
    <source>
        <dbReference type="Proteomes" id="UP000037035"/>
    </source>
</evidence>
<gene>
    <name evidence="1" type="ORF">VP01_11197g1</name>
</gene>
<reference evidence="1 2" key="1">
    <citation type="submission" date="2015-08" db="EMBL/GenBank/DDBJ databases">
        <title>Next Generation Sequencing and Analysis of the Genome of Puccinia sorghi L Schw, the Causal Agent of Maize Common Rust.</title>
        <authorList>
            <person name="Rochi L."/>
            <person name="Burguener G."/>
            <person name="Darino M."/>
            <person name="Turjanski A."/>
            <person name="Kreff E."/>
            <person name="Dieguez M.J."/>
            <person name="Sacco F."/>
        </authorList>
    </citation>
    <scope>NUCLEOTIDE SEQUENCE [LARGE SCALE GENOMIC DNA]</scope>
    <source>
        <strain evidence="1 2">RO10H11247</strain>
    </source>
</reference>
<dbReference type="EMBL" id="LAVV01001329">
    <property type="protein sequence ID" value="KNZ63636.1"/>
    <property type="molecule type" value="Genomic_DNA"/>
</dbReference>
<evidence type="ECO:0000313" key="1">
    <source>
        <dbReference type="EMBL" id="KNZ63636.1"/>
    </source>
</evidence>
<organism evidence="1 2">
    <name type="scientific">Puccinia sorghi</name>
    <dbReference type="NCBI Taxonomy" id="27349"/>
    <lineage>
        <taxon>Eukaryota</taxon>
        <taxon>Fungi</taxon>
        <taxon>Dikarya</taxon>
        <taxon>Basidiomycota</taxon>
        <taxon>Pucciniomycotina</taxon>
        <taxon>Pucciniomycetes</taxon>
        <taxon>Pucciniales</taxon>
        <taxon>Pucciniaceae</taxon>
        <taxon>Puccinia</taxon>
    </lineage>
</organism>
<dbReference type="AlphaFoldDB" id="A0A0L6VSF8"/>
<dbReference type="VEuPathDB" id="FungiDB:VP01_11197g1"/>
<dbReference type="Proteomes" id="UP000037035">
    <property type="component" value="Unassembled WGS sequence"/>
</dbReference>
<accession>A0A0L6VSF8</accession>
<proteinExistence type="predicted"/>